<sequence length="297" mass="32620">MLEDLVTMTQTYGRQVHTFTPAGLLPFVRFHFADLMTLLTRSQPGSVQRQLELLAGETAVIAGYLSYRLHNYGDAETYFGSTDLLAREAGDEPLRALGLIARSALYSPVPHGGVGGDPRTALALLDAAESAAGCEAPPLHLTWLHARRVEDYASCDQGDASDRSLEQAERTFSRVPARDQGFFHNWTPGRLIGYRGSAAVMLKRSSEAVAIVDTPLKQAPSVMASERSFLLIIQAAGYADQEQVERSCALLSEAFVLARDAGLVERIRRIKGTRRNHLDHWSLTASVRQLDEQLLSV</sequence>
<evidence type="ECO:0008006" key="3">
    <source>
        <dbReference type="Google" id="ProtNLM"/>
    </source>
</evidence>
<evidence type="ECO:0000313" key="1">
    <source>
        <dbReference type="EMBL" id="MBJ7601120.1"/>
    </source>
</evidence>
<name>A0A934KA62_9BACT</name>
<dbReference type="EMBL" id="JAEKNR010000234">
    <property type="protein sequence ID" value="MBJ7601120.1"/>
    <property type="molecule type" value="Genomic_DNA"/>
</dbReference>
<keyword evidence="2" id="KW-1185">Reference proteome</keyword>
<gene>
    <name evidence="1" type="ORF">JF922_23985</name>
</gene>
<evidence type="ECO:0000313" key="2">
    <source>
        <dbReference type="Proteomes" id="UP000612893"/>
    </source>
</evidence>
<organism evidence="1 2">
    <name type="scientific">Candidatus Nephthysia bennettiae</name>
    <dbReference type="NCBI Taxonomy" id="3127016"/>
    <lineage>
        <taxon>Bacteria</taxon>
        <taxon>Bacillati</taxon>
        <taxon>Candidatus Dormiibacterota</taxon>
        <taxon>Candidatus Dormibacteria</taxon>
        <taxon>Candidatus Dormibacterales</taxon>
        <taxon>Candidatus Dormibacteraceae</taxon>
        <taxon>Candidatus Nephthysia</taxon>
    </lineage>
</organism>
<protein>
    <recommendedName>
        <fullName evidence="3">Transcriptional regulator</fullName>
    </recommendedName>
</protein>
<dbReference type="Proteomes" id="UP000612893">
    <property type="component" value="Unassembled WGS sequence"/>
</dbReference>
<dbReference type="RefSeq" id="WP_338205212.1">
    <property type="nucleotide sequence ID" value="NZ_JAEKNR010000234.1"/>
</dbReference>
<comment type="caution">
    <text evidence="1">The sequence shown here is derived from an EMBL/GenBank/DDBJ whole genome shotgun (WGS) entry which is preliminary data.</text>
</comment>
<accession>A0A934KA62</accession>
<dbReference type="AlphaFoldDB" id="A0A934KA62"/>
<proteinExistence type="predicted"/>
<reference evidence="1" key="1">
    <citation type="submission" date="2020-10" db="EMBL/GenBank/DDBJ databases">
        <title>Ca. Dormibacterota MAGs.</title>
        <authorList>
            <person name="Montgomery K."/>
        </authorList>
    </citation>
    <scope>NUCLEOTIDE SEQUENCE [LARGE SCALE GENOMIC DNA]</scope>
    <source>
        <strain evidence="1">SC8812_S17_10</strain>
    </source>
</reference>